<evidence type="ECO:0000313" key="2">
    <source>
        <dbReference type="Proteomes" id="UP000192257"/>
    </source>
</evidence>
<keyword evidence="2" id="KW-1185">Reference proteome</keyword>
<comment type="caution">
    <text evidence="1">The sequence shown here is derived from an EMBL/GenBank/DDBJ whole genome shotgun (WGS) entry which is preliminary data.</text>
</comment>
<reference evidence="1 2" key="1">
    <citation type="submission" date="2017-03" db="EMBL/GenBank/DDBJ databases">
        <title>An alternative strategy for trypanosome survival in the mammalian bloodstream revealed through genome and transcriptome analysis of the ubiquitous bovine parasite Trypanosoma (Megatrypanum) theileri.</title>
        <authorList>
            <person name="Kelly S."/>
            <person name="Ivens A."/>
            <person name="Mott A."/>
            <person name="O'Neill E."/>
            <person name="Emms D."/>
            <person name="Macleod O."/>
            <person name="Voorheis P."/>
            <person name="Matthews J."/>
            <person name="Matthews K."/>
            <person name="Carrington M."/>
        </authorList>
    </citation>
    <scope>NUCLEOTIDE SEQUENCE [LARGE SCALE GENOMIC DNA]</scope>
    <source>
        <strain evidence="1">Edinburgh</strain>
    </source>
</reference>
<gene>
    <name evidence="1" type="ORF">TM35_001071090</name>
</gene>
<accession>A0A1X0NDZ9</accession>
<dbReference type="RefSeq" id="XP_028877038.1">
    <property type="nucleotide sequence ID" value="XM_029031677.1"/>
</dbReference>
<evidence type="ECO:0000313" key="1">
    <source>
        <dbReference type="EMBL" id="ORC81758.1"/>
    </source>
</evidence>
<protein>
    <submittedName>
        <fullName evidence="1">Uncharacterized protein</fullName>
    </submittedName>
</protein>
<sequence>MYSDEILQKPKTLKKVKRLKHKSARHQEKNLDAFYLINENVRTAREISSTICSSLPSDHDINMKDNVGYTKYHDTSAQQDNNNDNNSNNIELLNSIQRSSPSPFIECTLITTPPTEEVFQHDGNTDVQITTGVTETAATVMTRIVCSEHSETTSLLILSTDSLSLTGIELQND</sequence>
<dbReference type="GeneID" id="39991457"/>
<feature type="non-terminal residue" evidence="1">
    <location>
        <position position="173"/>
    </location>
</feature>
<dbReference type="OrthoDB" id="10534870at2759"/>
<dbReference type="Proteomes" id="UP000192257">
    <property type="component" value="Unassembled WGS sequence"/>
</dbReference>
<dbReference type="AlphaFoldDB" id="A0A1X0NDZ9"/>
<name>A0A1X0NDZ9_9TRYP</name>
<organism evidence="1 2">
    <name type="scientific">Trypanosoma theileri</name>
    <dbReference type="NCBI Taxonomy" id="67003"/>
    <lineage>
        <taxon>Eukaryota</taxon>
        <taxon>Discoba</taxon>
        <taxon>Euglenozoa</taxon>
        <taxon>Kinetoplastea</taxon>
        <taxon>Metakinetoplastina</taxon>
        <taxon>Trypanosomatida</taxon>
        <taxon>Trypanosomatidae</taxon>
        <taxon>Trypanosoma</taxon>
    </lineage>
</organism>
<proteinExistence type="predicted"/>
<dbReference type="EMBL" id="NBCO01000107">
    <property type="protein sequence ID" value="ORC81758.1"/>
    <property type="molecule type" value="Genomic_DNA"/>
</dbReference>
<dbReference type="VEuPathDB" id="TriTrypDB:TM35_001071090"/>